<comment type="caution">
    <text evidence="1">The sequence shown here is derived from an EMBL/GenBank/DDBJ whole genome shotgun (WGS) entry which is preliminary data.</text>
</comment>
<reference evidence="1 2" key="1">
    <citation type="submission" date="2020-03" db="EMBL/GenBank/DDBJ databases">
        <title>Draft Genome Sequence of 2-Methylisoborneol Producing Pseudanabaena yagii Strain GIHE-NHR1 Isolated from North Han River in South Korea.</title>
        <authorList>
            <person name="Jeong J."/>
        </authorList>
    </citation>
    <scope>NUCLEOTIDE SEQUENCE [LARGE SCALE GENOMIC DNA]</scope>
    <source>
        <strain evidence="1 2">GIHE-NHR1</strain>
    </source>
</reference>
<gene>
    <name evidence="1" type="ORF">HC246_03540</name>
</gene>
<organism evidence="1 2">
    <name type="scientific">Pseudanabaena yagii GIHE-NHR1</name>
    <dbReference type="NCBI Taxonomy" id="2722753"/>
    <lineage>
        <taxon>Bacteria</taxon>
        <taxon>Bacillati</taxon>
        <taxon>Cyanobacteriota</taxon>
        <taxon>Cyanophyceae</taxon>
        <taxon>Pseudanabaenales</taxon>
        <taxon>Pseudanabaenaceae</taxon>
        <taxon>Pseudanabaena</taxon>
        <taxon>Pseudanabaena yagii</taxon>
    </lineage>
</organism>
<sequence length="132" mass="13950">MAVNVCVNLEVVDLSLDAEDLQGATRNLLKQVRAVDGVEEADLVAVTDVPEGAMALGGFVVGLLTAEVSAANLQKLGGFLKDRIVGKTLKMSVEACGKKIAIEGSSQVEFEYVLQKANEQIARWASESQSGN</sequence>
<keyword evidence="2" id="KW-1185">Reference proteome</keyword>
<dbReference type="Proteomes" id="UP000738376">
    <property type="component" value="Unassembled WGS sequence"/>
</dbReference>
<evidence type="ECO:0000313" key="1">
    <source>
        <dbReference type="EMBL" id="NMF57111.1"/>
    </source>
</evidence>
<dbReference type="RefSeq" id="WP_169362185.1">
    <property type="nucleotide sequence ID" value="NZ_JAAVJL010000001.1"/>
</dbReference>
<protein>
    <submittedName>
        <fullName evidence="1">Sugar ABC transporter permease</fullName>
    </submittedName>
</protein>
<accession>A0ABX1LNQ3</accession>
<proteinExistence type="predicted"/>
<evidence type="ECO:0000313" key="2">
    <source>
        <dbReference type="Proteomes" id="UP000738376"/>
    </source>
</evidence>
<dbReference type="EMBL" id="JAAVJL010000001">
    <property type="protein sequence ID" value="NMF57111.1"/>
    <property type="molecule type" value="Genomic_DNA"/>
</dbReference>
<name>A0ABX1LNQ3_9CYAN</name>